<dbReference type="PRINTS" id="PR01333">
    <property type="entry name" value="2POREKCHANEL"/>
</dbReference>
<evidence type="ECO:0000256" key="2">
    <source>
        <dbReference type="ARBA" id="ARBA00006666"/>
    </source>
</evidence>
<evidence type="ECO:0000256" key="9">
    <source>
        <dbReference type="ARBA" id="ARBA00023065"/>
    </source>
</evidence>
<keyword evidence="3 12" id="KW-0813">Transport</keyword>
<evidence type="ECO:0000256" key="4">
    <source>
        <dbReference type="ARBA" id="ARBA00022538"/>
    </source>
</evidence>
<dbReference type="PRINTS" id="PR01095">
    <property type="entry name" value="TASKCHANNEL"/>
</dbReference>
<dbReference type="Gene3D" id="1.10.287.70">
    <property type="match status" value="1"/>
</dbReference>
<dbReference type="InterPro" id="IPR003280">
    <property type="entry name" value="2pore_dom_K_chnl"/>
</dbReference>
<dbReference type="GO" id="GO:0030322">
    <property type="term" value="P:stabilization of membrane potential"/>
    <property type="evidence" value="ECO:0007669"/>
    <property type="project" value="TreeGrafter"/>
</dbReference>
<dbReference type="PANTHER" id="PTHR11003">
    <property type="entry name" value="POTASSIUM CHANNEL, SUBFAMILY K"/>
    <property type="match status" value="1"/>
</dbReference>
<evidence type="ECO:0000256" key="11">
    <source>
        <dbReference type="ARBA" id="ARBA00023303"/>
    </source>
</evidence>
<keyword evidence="6" id="KW-0631">Potassium channel</keyword>
<keyword evidence="8 13" id="KW-1133">Transmembrane helix</keyword>
<sequence>MKKQNVRTLSLIVCTFTYLLVGAAVFDALESTTERNRFEVLQAIEGMIIRKYNISEEDFRVMETVVLKSEPHKAGQQWKFTGAFYYATTVLTTIGYGHSTPSTIGGKLFTMFYAIVGIPLGLIMFQSIGERVNRLSSVIIKSIKRAMNCRQTQASEVDLICVVTTLSSLTIAGGAAAFSKFEGWSYFDSVYYCFITLTTIGFGDMVALQKDNALNRKPSYVMFALIFILFGLAIVAACLNLLVLRFVTMNTEDEKRDQQQAEQAQQVAVRLEGDVITADGDVLRGVSRGTRLPATPRMITPGDSSMMPLYSEEEYAPSVCSCTCNCFGHNSSVPYRDPLSPSNMRQIPRYRGNIPRYIEKSASIYNSQTLRLHSASGYLYMNAKNEFTIEPEDFQELVARRREQLRRGMRMCQYSPQSSYTNMHERSNDPLVDDYYSERSNYEKKKLKKNIDRNVRRENYFYDEAVLHFDDEYAFDGSIIFAKRRKSIDKDLLCDARFQSEKVSIDSFGYFLNDTDCFVNDTLTLSRPAHRASI</sequence>
<feature type="transmembrane region" description="Helical" evidence="13">
    <location>
        <begin position="189"/>
        <end position="208"/>
    </location>
</feature>
<evidence type="ECO:0000256" key="5">
    <source>
        <dbReference type="ARBA" id="ARBA00022692"/>
    </source>
</evidence>
<dbReference type="GO" id="GO:0005886">
    <property type="term" value="C:plasma membrane"/>
    <property type="evidence" value="ECO:0007669"/>
    <property type="project" value="TreeGrafter"/>
</dbReference>
<dbReference type="InterPro" id="IPR013099">
    <property type="entry name" value="K_chnl_dom"/>
</dbReference>
<keyword evidence="4" id="KW-0633">Potassium transport</keyword>
<feature type="transmembrane region" description="Helical" evidence="13">
    <location>
        <begin position="108"/>
        <end position="125"/>
    </location>
</feature>
<keyword evidence="7" id="KW-0630">Potassium</keyword>
<evidence type="ECO:0000313" key="15">
    <source>
        <dbReference type="EMBL" id="CAF4923939.1"/>
    </source>
</evidence>
<feature type="domain" description="Potassium channel" evidence="14">
    <location>
        <begin position="75"/>
        <end position="132"/>
    </location>
</feature>
<protein>
    <recommendedName>
        <fullName evidence="14">Potassium channel domain-containing protein</fullName>
    </recommendedName>
</protein>
<comment type="subcellular location">
    <subcellularLocation>
        <location evidence="1">Membrane</location>
        <topology evidence="1">Multi-pass membrane protein</topology>
    </subcellularLocation>
</comment>
<keyword evidence="11 12" id="KW-0407">Ion channel</keyword>
<evidence type="ECO:0000256" key="3">
    <source>
        <dbReference type="ARBA" id="ARBA00022448"/>
    </source>
</evidence>
<evidence type="ECO:0000256" key="8">
    <source>
        <dbReference type="ARBA" id="ARBA00022989"/>
    </source>
</evidence>
<evidence type="ECO:0000256" key="12">
    <source>
        <dbReference type="RuleBase" id="RU003857"/>
    </source>
</evidence>
<dbReference type="SUPFAM" id="SSF81324">
    <property type="entry name" value="Voltage-gated potassium channels"/>
    <property type="match status" value="2"/>
</dbReference>
<evidence type="ECO:0000313" key="16">
    <source>
        <dbReference type="Proteomes" id="UP000663880"/>
    </source>
</evidence>
<keyword evidence="5 12" id="KW-0812">Transmembrane</keyword>
<evidence type="ECO:0000256" key="7">
    <source>
        <dbReference type="ARBA" id="ARBA00022958"/>
    </source>
</evidence>
<evidence type="ECO:0000259" key="14">
    <source>
        <dbReference type="Pfam" id="PF07885"/>
    </source>
</evidence>
<evidence type="ECO:0000256" key="1">
    <source>
        <dbReference type="ARBA" id="ARBA00004141"/>
    </source>
</evidence>
<comment type="similarity">
    <text evidence="2 12">Belongs to the two pore domain potassium channel (TC 1.A.1.8) family.</text>
</comment>
<dbReference type="GO" id="GO:0015271">
    <property type="term" value="F:outward rectifier potassium channel activity"/>
    <property type="evidence" value="ECO:0007669"/>
    <property type="project" value="TreeGrafter"/>
</dbReference>
<accession>A0A821WCL4</accession>
<proteinExistence type="inferred from homology"/>
<dbReference type="OrthoDB" id="297496at2759"/>
<keyword evidence="16" id="KW-1185">Reference proteome</keyword>
<reference evidence="15" key="1">
    <citation type="submission" date="2021-02" db="EMBL/GenBank/DDBJ databases">
        <authorList>
            <person name="Steward A R."/>
        </authorList>
    </citation>
    <scope>NUCLEOTIDE SEQUENCE</scope>
</reference>
<evidence type="ECO:0000256" key="10">
    <source>
        <dbReference type="ARBA" id="ARBA00023136"/>
    </source>
</evidence>
<keyword evidence="9 12" id="KW-0406">Ion transport</keyword>
<dbReference type="Pfam" id="PF07885">
    <property type="entry name" value="Ion_trans_2"/>
    <property type="match status" value="2"/>
</dbReference>
<feature type="domain" description="Potassium channel" evidence="14">
    <location>
        <begin position="169"/>
        <end position="243"/>
    </location>
</feature>
<dbReference type="FunFam" id="1.10.287.70:FF:000090">
    <property type="entry name" value="two pore potassium channel protein sup-9"/>
    <property type="match status" value="1"/>
</dbReference>
<evidence type="ECO:0000256" key="13">
    <source>
        <dbReference type="SAM" id="Phobius"/>
    </source>
</evidence>
<name>A0A821WCL4_9NEOP</name>
<gene>
    <name evidence="15" type="ORF">PMACD_LOCUS13287</name>
</gene>
<dbReference type="InterPro" id="IPR003092">
    <property type="entry name" value="2pore_dom_K_chnl_TASK"/>
</dbReference>
<dbReference type="PANTHER" id="PTHR11003:SF326">
    <property type="entry name" value="ACID-SENSITIVE TWO PORE DOMAIN K+ CHANNEL DTASK-6"/>
    <property type="match status" value="1"/>
</dbReference>
<comment type="caution">
    <text evidence="15">The sequence shown here is derived from an EMBL/GenBank/DDBJ whole genome shotgun (WGS) entry which is preliminary data.</text>
</comment>
<keyword evidence="10 13" id="KW-0472">Membrane</keyword>
<dbReference type="EMBL" id="CAJOBZ010000061">
    <property type="protein sequence ID" value="CAF4923939.1"/>
    <property type="molecule type" value="Genomic_DNA"/>
</dbReference>
<dbReference type="GO" id="GO:0022841">
    <property type="term" value="F:potassium ion leak channel activity"/>
    <property type="evidence" value="ECO:0007669"/>
    <property type="project" value="TreeGrafter"/>
</dbReference>
<dbReference type="AlphaFoldDB" id="A0A821WCL4"/>
<feature type="transmembrane region" description="Helical" evidence="13">
    <location>
        <begin position="220"/>
        <end position="247"/>
    </location>
</feature>
<evidence type="ECO:0000256" key="6">
    <source>
        <dbReference type="ARBA" id="ARBA00022826"/>
    </source>
</evidence>
<organism evidence="15 16">
    <name type="scientific">Pieris macdunnoughi</name>
    <dbReference type="NCBI Taxonomy" id="345717"/>
    <lineage>
        <taxon>Eukaryota</taxon>
        <taxon>Metazoa</taxon>
        <taxon>Ecdysozoa</taxon>
        <taxon>Arthropoda</taxon>
        <taxon>Hexapoda</taxon>
        <taxon>Insecta</taxon>
        <taxon>Pterygota</taxon>
        <taxon>Neoptera</taxon>
        <taxon>Endopterygota</taxon>
        <taxon>Lepidoptera</taxon>
        <taxon>Glossata</taxon>
        <taxon>Ditrysia</taxon>
        <taxon>Papilionoidea</taxon>
        <taxon>Pieridae</taxon>
        <taxon>Pierinae</taxon>
        <taxon>Pieris</taxon>
    </lineage>
</organism>
<feature type="transmembrane region" description="Helical" evidence="13">
    <location>
        <begin position="157"/>
        <end position="177"/>
    </location>
</feature>
<dbReference type="Proteomes" id="UP000663880">
    <property type="component" value="Unassembled WGS sequence"/>
</dbReference>